<dbReference type="EMBL" id="JBHRRZ010000001">
    <property type="protein sequence ID" value="MFC2946835.1"/>
    <property type="molecule type" value="Genomic_DNA"/>
</dbReference>
<accession>A0ABV7A1U4</accession>
<organism evidence="1 2">
    <name type="scientific">Virgibacillus sediminis</name>
    <dbReference type="NCBI Taxonomy" id="202260"/>
    <lineage>
        <taxon>Bacteria</taxon>
        <taxon>Bacillati</taxon>
        <taxon>Bacillota</taxon>
        <taxon>Bacilli</taxon>
        <taxon>Bacillales</taxon>
        <taxon>Bacillaceae</taxon>
        <taxon>Virgibacillus</taxon>
    </lineage>
</organism>
<comment type="caution">
    <text evidence="1">The sequence shown here is derived from an EMBL/GenBank/DDBJ whole genome shotgun (WGS) entry which is preliminary data.</text>
</comment>
<protein>
    <recommendedName>
        <fullName evidence="3">Hemerythrin-like domain-containing protein</fullName>
    </recommendedName>
</protein>
<evidence type="ECO:0000313" key="2">
    <source>
        <dbReference type="Proteomes" id="UP001595387"/>
    </source>
</evidence>
<name>A0ABV7A1U4_9BACI</name>
<sequence length="147" mass="18105">MDTQKRQEIDHIYQAFSKVKELTDRMLQHRYFPDDPLEERVHLILQEKHEILGKLLSYLREEDLPQYSDMIEWLKIIYRDDETEKLLFQSWKRICSQNHLLEEQILNEMEELFNEMKEELEKALPDEEDFMKEAHIPYIVPTFYVEK</sequence>
<evidence type="ECO:0008006" key="3">
    <source>
        <dbReference type="Google" id="ProtNLM"/>
    </source>
</evidence>
<proteinExistence type="predicted"/>
<evidence type="ECO:0000313" key="1">
    <source>
        <dbReference type="EMBL" id="MFC2946835.1"/>
    </source>
</evidence>
<dbReference type="Proteomes" id="UP001595387">
    <property type="component" value="Unassembled WGS sequence"/>
</dbReference>
<reference evidence="2" key="1">
    <citation type="journal article" date="2019" name="Int. J. Syst. Evol. Microbiol.">
        <title>The Global Catalogue of Microorganisms (GCM) 10K type strain sequencing project: providing services to taxonomists for standard genome sequencing and annotation.</title>
        <authorList>
            <consortium name="The Broad Institute Genomics Platform"/>
            <consortium name="The Broad Institute Genome Sequencing Center for Infectious Disease"/>
            <person name="Wu L."/>
            <person name="Ma J."/>
        </authorList>
    </citation>
    <scope>NUCLEOTIDE SEQUENCE [LARGE SCALE GENOMIC DNA]</scope>
    <source>
        <strain evidence="2">KCTC 13193</strain>
    </source>
</reference>
<keyword evidence="2" id="KW-1185">Reference proteome</keyword>
<gene>
    <name evidence="1" type="ORF">ACFODW_00445</name>
</gene>
<dbReference type="RefSeq" id="WP_390301255.1">
    <property type="nucleotide sequence ID" value="NZ_JBHRRZ010000001.1"/>
</dbReference>